<protein>
    <submittedName>
        <fullName evidence="1">Uncharacterized protein</fullName>
    </submittedName>
</protein>
<dbReference type="RefSeq" id="WP_132777407.1">
    <property type="nucleotide sequence ID" value="NZ_SMBZ01000015.1"/>
</dbReference>
<evidence type="ECO:0000313" key="1">
    <source>
        <dbReference type="EMBL" id="TCV15111.1"/>
    </source>
</evidence>
<comment type="caution">
    <text evidence="1">The sequence shown here is derived from an EMBL/GenBank/DDBJ whole genome shotgun (WGS) entry which is preliminary data.</text>
</comment>
<gene>
    <name evidence="1" type="ORF">EDC17_10157</name>
</gene>
<name>A0A4R3VTQ3_9SPHI</name>
<organism evidence="1 2">
    <name type="scientific">Sphingobacterium alimentarium</name>
    <dbReference type="NCBI Taxonomy" id="797292"/>
    <lineage>
        <taxon>Bacteria</taxon>
        <taxon>Pseudomonadati</taxon>
        <taxon>Bacteroidota</taxon>
        <taxon>Sphingobacteriia</taxon>
        <taxon>Sphingobacteriales</taxon>
        <taxon>Sphingobacteriaceae</taxon>
        <taxon>Sphingobacterium</taxon>
    </lineage>
</organism>
<sequence length="289" mass="32646">MQFSDAQPSVLVYDSGTSIGLFLTQELIGKGLKVHLLLSEPSANSSLYGSIVKDKNLFEIHEFSGDCLSNYNAIIFPHQPQKIFIPPPKLVLNKLFSSELDKSPIQGVDDGRVSLIGYAQNQGIEVIQTPGYYCTDIEMEHIIDAIIAYLKSSNRYLLVNSLDVPLWISSQDNLPLSSNFEDMEFEKLQQYYSLQLRDVIKVVFEVVGAELEFCGRGPQERGIIVDYENELLVESTHIRLGNTVVKINDTLHEQLSDNFTSPVKTSDSYEINDSLIDWLKRLTHKKVLK</sequence>
<dbReference type="Proteomes" id="UP000295197">
    <property type="component" value="Unassembled WGS sequence"/>
</dbReference>
<dbReference type="OrthoDB" id="799668at2"/>
<dbReference type="AlphaFoldDB" id="A0A4R3VTQ3"/>
<evidence type="ECO:0000313" key="2">
    <source>
        <dbReference type="Proteomes" id="UP000295197"/>
    </source>
</evidence>
<proteinExistence type="predicted"/>
<accession>A0A4R3VTQ3</accession>
<keyword evidence="2" id="KW-1185">Reference proteome</keyword>
<dbReference type="EMBL" id="SMBZ01000015">
    <property type="protein sequence ID" value="TCV15111.1"/>
    <property type="molecule type" value="Genomic_DNA"/>
</dbReference>
<reference evidence="1 2" key="1">
    <citation type="submission" date="2019-03" db="EMBL/GenBank/DDBJ databases">
        <title>Genomic Encyclopedia of Type Strains, Phase IV (KMG-IV): sequencing the most valuable type-strain genomes for metagenomic binning, comparative biology and taxonomic classification.</title>
        <authorList>
            <person name="Goeker M."/>
        </authorList>
    </citation>
    <scope>NUCLEOTIDE SEQUENCE [LARGE SCALE GENOMIC DNA]</scope>
    <source>
        <strain evidence="1 2">DSM 22362</strain>
    </source>
</reference>